<dbReference type="Gene3D" id="3.40.50.150">
    <property type="entry name" value="Vaccinia Virus protein VP39"/>
    <property type="match status" value="1"/>
</dbReference>
<gene>
    <name evidence="4" type="primary">LOC110982950</name>
</gene>
<dbReference type="Pfam" id="PF13847">
    <property type="entry name" value="Methyltransf_31"/>
    <property type="match status" value="1"/>
</dbReference>
<evidence type="ECO:0000313" key="4">
    <source>
        <dbReference type="RefSeq" id="XP_022097455.1"/>
    </source>
</evidence>
<dbReference type="InterPro" id="IPR053173">
    <property type="entry name" value="SAM-binding_MTase"/>
</dbReference>
<dbReference type="InterPro" id="IPR036390">
    <property type="entry name" value="WH_DNA-bd_sf"/>
</dbReference>
<dbReference type="SUPFAM" id="SSF46785">
    <property type="entry name" value="Winged helix' DNA-binding domain"/>
    <property type="match status" value="1"/>
</dbReference>
<dbReference type="RefSeq" id="XP_022097455.1">
    <property type="nucleotide sequence ID" value="XM_022241763.1"/>
</dbReference>
<dbReference type="AlphaFoldDB" id="A0A8B7YY87"/>
<proteinExistence type="predicted"/>
<protein>
    <submittedName>
        <fullName evidence="4">Uncharacterized protein LOC110982950</fullName>
    </submittedName>
</protein>
<dbReference type="InterPro" id="IPR025714">
    <property type="entry name" value="Methyltranfer_dom"/>
</dbReference>
<dbReference type="SUPFAM" id="SSF53335">
    <property type="entry name" value="S-adenosyl-L-methionine-dependent methyltransferases"/>
    <property type="match status" value="1"/>
</dbReference>
<dbReference type="InterPro" id="IPR048711">
    <property type="entry name" value="WHD_Rv2258c"/>
</dbReference>
<dbReference type="CDD" id="cd02440">
    <property type="entry name" value="AdoMet_MTases"/>
    <property type="match status" value="1"/>
</dbReference>
<dbReference type="GeneID" id="110982950"/>
<accession>A0A8B7YY87</accession>
<dbReference type="PANTHER" id="PTHR45128">
    <property type="entry name" value="METHYLTRANSFERASE TYPE 11"/>
    <property type="match status" value="1"/>
</dbReference>
<name>A0A8B7YY87_ACAPL</name>
<dbReference type="InterPro" id="IPR029063">
    <property type="entry name" value="SAM-dependent_MTases_sf"/>
</dbReference>
<organism evidence="3 4">
    <name type="scientific">Acanthaster planci</name>
    <name type="common">Crown-of-thorns starfish</name>
    <dbReference type="NCBI Taxonomy" id="133434"/>
    <lineage>
        <taxon>Eukaryota</taxon>
        <taxon>Metazoa</taxon>
        <taxon>Echinodermata</taxon>
        <taxon>Eleutherozoa</taxon>
        <taxon>Asterozoa</taxon>
        <taxon>Asteroidea</taxon>
        <taxon>Valvatacea</taxon>
        <taxon>Valvatida</taxon>
        <taxon>Acanthasteridae</taxon>
        <taxon>Acanthaster</taxon>
    </lineage>
</organism>
<evidence type="ECO:0000313" key="3">
    <source>
        <dbReference type="Proteomes" id="UP000694845"/>
    </source>
</evidence>
<dbReference type="OMA" id="RAYYGFS"/>
<keyword evidence="3" id="KW-1185">Reference proteome</keyword>
<feature type="domain" description="S-adenosylmethionine-dependent methyltransferase Rv2258c-like winged HTH" evidence="2">
    <location>
        <begin position="32"/>
        <end position="97"/>
    </location>
</feature>
<dbReference type="Pfam" id="PF21320">
    <property type="entry name" value="WHD_Rv2258c"/>
    <property type="match status" value="1"/>
</dbReference>
<dbReference type="OrthoDB" id="506498at2759"/>
<dbReference type="Proteomes" id="UP000694845">
    <property type="component" value="Unplaced"/>
</dbReference>
<feature type="domain" description="Methyltransferase" evidence="1">
    <location>
        <begin position="175"/>
        <end position="301"/>
    </location>
</feature>
<evidence type="ECO:0000259" key="2">
    <source>
        <dbReference type="Pfam" id="PF21320"/>
    </source>
</evidence>
<sequence length="363" mass="40373">MASSNYDDLSNETEEEFTARISSKVESGLNCMSVAMGIETGLFRVMISLGEPKTCQDIADAGGYKERYVREWLVNMVATNIVEYDAARETYWLPPHRHCIDGSVKATAMTRAIPTLCAAFFDVAECFKKDGPPGVSYDKYGKFDELMTLMSQVFFRERLVQHFIPTMPKVHQELQQGIKVLEIGCSQGISTMAIAKNFPKSQVYGIDITEDGIRHAQVKAEEMGITNAQFLCMSASLLPADWSEKFDFVFMHNVLHDLPHPMKTLIEVHRILKVGGTMSVIDPAGYSKLEDNLSKAAEFTRSVSVLSMMNCVPTSLSVEGGMGLGALWGREKAQEMMRAAKFEVIAVSPVATRNSLNYQCQKI</sequence>
<dbReference type="PANTHER" id="PTHR45128:SF1">
    <property type="entry name" value="S-ADENOSYLMETHIONINE-DEPENDENT METHYLTRANSFERASE RV2258C"/>
    <property type="match status" value="1"/>
</dbReference>
<reference evidence="4" key="1">
    <citation type="submission" date="2025-08" db="UniProtKB">
        <authorList>
            <consortium name="RefSeq"/>
        </authorList>
    </citation>
    <scope>IDENTIFICATION</scope>
</reference>
<dbReference type="KEGG" id="aplc:110982950"/>
<evidence type="ECO:0000259" key="1">
    <source>
        <dbReference type="Pfam" id="PF13847"/>
    </source>
</evidence>